<protein>
    <submittedName>
        <fullName evidence="1">Uncharacterized protein</fullName>
    </submittedName>
</protein>
<sequence>MVVTTALLGCATTGTDGVVPIGPDMYMIGGLGEFTDFSASAVKARMFKQASAFCAAQGRLMTPMGSTGKDSGYGTYASAEVQFRCLAPTAPGTAK</sequence>
<dbReference type="AlphaFoldDB" id="A0A5E5ARD0"/>
<evidence type="ECO:0000313" key="1">
    <source>
        <dbReference type="EMBL" id="VVE75858.1"/>
    </source>
</evidence>
<dbReference type="EMBL" id="CABPSQ010000018">
    <property type="protein sequence ID" value="VVE75858.1"/>
    <property type="molecule type" value="Genomic_DNA"/>
</dbReference>
<reference evidence="1 2" key="1">
    <citation type="submission" date="2019-08" db="EMBL/GenBank/DDBJ databases">
        <authorList>
            <person name="Peeters C."/>
        </authorList>
    </citation>
    <scope>NUCLEOTIDE SEQUENCE [LARGE SCALE GENOMIC DNA]</scope>
    <source>
        <strain evidence="1 2">LMG 31118</strain>
    </source>
</reference>
<name>A0A5E5ARD0_9BURK</name>
<evidence type="ECO:0000313" key="2">
    <source>
        <dbReference type="Proteomes" id="UP000414136"/>
    </source>
</evidence>
<dbReference type="Proteomes" id="UP000414136">
    <property type="component" value="Unassembled WGS sequence"/>
</dbReference>
<proteinExistence type="predicted"/>
<gene>
    <name evidence="1" type="ORF">PCA31118_05078</name>
</gene>
<organism evidence="1 2">
    <name type="scientific">Pandoraea captiosa</name>
    <dbReference type="NCBI Taxonomy" id="2508302"/>
    <lineage>
        <taxon>Bacteria</taxon>
        <taxon>Pseudomonadati</taxon>
        <taxon>Pseudomonadota</taxon>
        <taxon>Betaproteobacteria</taxon>
        <taxon>Burkholderiales</taxon>
        <taxon>Burkholderiaceae</taxon>
        <taxon>Pandoraea</taxon>
    </lineage>
</organism>
<accession>A0A5E5ARD0</accession>
<keyword evidence="2" id="KW-1185">Reference proteome</keyword>